<dbReference type="Gene3D" id="3.20.20.70">
    <property type="entry name" value="Aldolase class I"/>
    <property type="match status" value="1"/>
</dbReference>
<dbReference type="GO" id="GO:0006177">
    <property type="term" value="P:GMP biosynthetic process"/>
    <property type="evidence" value="ECO:0007669"/>
    <property type="project" value="UniProtKB-KW"/>
</dbReference>
<feature type="non-terminal residue" evidence="18">
    <location>
        <position position="904"/>
    </location>
</feature>
<evidence type="ECO:0000256" key="3">
    <source>
        <dbReference type="ARBA" id="ARBA00022552"/>
    </source>
</evidence>
<evidence type="ECO:0000256" key="16">
    <source>
        <dbReference type="ARBA" id="ARBA00056556"/>
    </source>
</evidence>
<evidence type="ECO:0000256" key="4">
    <source>
        <dbReference type="ARBA" id="ARBA00022603"/>
    </source>
</evidence>
<evidence type="ECO:0000313" key="19">
    <source>
        <dbReference type="Proteomes" id="UP000187406"/>
    </source>
</evidence>
<dbReference type="CDD" id="cd21153">
    <property type="entry name" value="PUA_RlmI"/>
    <property type="match status" value="1"/>
</dbReference>
<comment type="similarity">
    <text evidence="15">Belongs to the methyltransferase superfamily. RlmI family.</text>
</comment>
<dbReference type="Pfam" id="PF10672">
    <property type="entry name" value="Methyltrans_SAM"/>
    <property type="match status" value="1"/>
</dbReference>
<dbReference type="STRING" id="3775.A0A1Q3BR82"/>
<dbReference type="FunFam" id="3.20.20.70:FF:000086">
    <property type="entry name" value="IMP dehydrogenase, putative"/>
    <property type="match status" value="1"/>
</dbReference>
<keyword evidence="11" id="KW-0630">Potassium</keyword>
<dbReference type="PANTHER" id="PTHR42873">
    <property type="entry name" value="RIBOSOMAL RNA LARGE SUBUNIT METHYLTRANSFERASE"/>
    <property type="match status" value="1"/>
</dbReference>
<dbReference type="GO" id="GO:0046872">
    <property type="term" value="F:metal ion binding"/>
    <property type="evidence" value="ECO:0007669"/>
    <property type="project" value="UniProtKB-KW"/>
</dbReference>
<dbReference type="InterPro" id="IPR029063">
    <property type="entry name" value="SAM-dependent_MTases_sf"/>
</dbReference>
<evidence type="ECO:0000256" key="11">
    <source>
        <dbReference type="ARBA" id="ARBA00022958"/>
    </source>
</evidence>
<evidence type="ECO:0000256" key="10">
    <source>
        <dbReference type="ARBA" id="ARBA00022884"/>
    </source>
</evidence>
<dbReference type="PANTHER" id="PTHR42873:SF1">
    <property type="entry name" value="S-ADENOSYLMETHIONINE-DEPENDENT METHYLTRANSFERASE DOMAIN-CONTAINING PROTEIN"/>
    <property type="match status" value="1"/>
</dbReference>
<evidence type="ECO:0000256" key="1">
    <source>
        <dbReference type="ARBA" id="ARBA00004496"/>
    </source>
</evidence>
<organism evidence="18 19">
    <name type="scientific">Cephalotus follicularis</name>
    <name type="common">Albany pitcher plant</name>
    <dbReference type="NCBI Taxonomy" id="3775"/>
    <lineage>
        <taxon>Eukaryota</taxon>
        <taxon>Viridiplantae</taxon>
        <taxon>Streptophyta</taxon>
        <taxon>Embryophyta</taxon>
        <taxon>Tracheophyta</taxon>
        <taxon>Spermatophyta</taxon>
        <taxon>Magnoliopsida</taxon>
        <taxon>eudicotyledons</taxon>
        <taxon>Gunneridae</taxon>
        <taxon>Pentapetalae</taxon>
        <taxon>rosids</taxon>
        <taxon>fabids</taxon>
        <taxon>Oxalidales</taxon>
        <taxon>Cephalotaceae</taxon>
        <taxon>Cephalotus</taxon>
    </lineage>
</organism>
<proteinExistence type="inferred from homology"/>
<keyword evidence="2" id="KW-0963">Cytoplasm</keyword>
<accession>A0A1Q3BR82</accession>
<sequence length="904" mass="97987">MILISSLKKDTDKLTMKEEEAKQSSSKMSFEEEEEDGFSARKLFRQGYSYTYDDVIFLPHYIDFPTDAVSLSTNLTRNIRLSLPFVSSPMDTVTESSMASAISSLGGIGFIHSNCSPSDQAHMVRAVKEDGAALVGAAIGTRETDKERLELLVKAGVDVVVLDSSQGNSVYQIDMVKYVKREYPGLDVIGGNVVTMSQAQNLIDAGVDALRVGMGSGSICTTQEVCAVGRGQATAVYKVATIAAQHGVPVIADGGISNSGHIVKALVLGASTVMMGSFLAGSTEAPGAYELQNGQQIKKYRGMGSLEAMTKGSDARYLGEKAKLKIAQGVVGAVADKGSVLNFLPYTVQAVKQGFQDLGAPSLESAHQLLRSSTLRLEVRTGAAQIEGGVHGLVSYEESILIFKTPNIDSLHLRFTCYHDMTSDLVILTDNVSKRMQQLPARLSKSLPRSSVPSTTTLQDVASSLPKGVLKVVLKKGKTQLFKDGSPMVYSGAVDRIIGRPPPTTGDIVLVADGTEKPIGWGLYNSVSMFCVRLMQLEEEATRDSSCALNMEKLLETRICAATELRRNMGFPSVNTNAYRLVNSEGDRLSGLIVDVFGDIAVIASSAAWVEKYRPEVEACISRIDEINHINWRPSVEILKEEGVDVSNMKDKHPSTCPERIKVLENGISYAISLDGQKTGFYADQRENRQFISTVSDGKKVLDICCYSGGFALNAARGGAKTITGVDTSLPALELARENIMLNNLDPGRMSFLREDATEYMKSALSRNESWDIVILDPPKLAPRKQVLHSASGMYRNLNSLAMQLTQRGGLLMTCSCSGAMTQSGMFLRVLQAKLYGIFNSSYNQNKKKRTSTRNVSLYLDQGAAAMAGRKITFLRQAGAACDHPIDPSYPEGAYLTNILLRVL</sequence>
<reference evidence="19" key="1">
    <citation type="submission" date="2016-04" db="EMBL/GenBank/DDBJ databases">
        <title>Cephalotus genome sequencing.</title>
        <authorList>
            <person name="Fukushima K."/>
            <person name="Hasebe M."/>
            <person name="Fang X."/>
        </authorList>
    </citation>
    <scope>NUCLEOTIDE SEQUENCE [LARGE SCALE GENOMIC DNA]</scope>
    <source>
        <strain evidence="19">cv. St1</strain>
    </source>
</reference>
<keyword evidence="19" id="KW-1185">Reference proteome</keyword>
<dbReference type="FunCoup" id="A0A1Q3BR82">
    <property type="interactions" value="294"/>
</dbReference>
<dbReference type="PROSITE" id="PS00487">
    <property type="entry name" value="IMP_DH_GMP_RED"/>
    <property type="match status" value="1"/>
</dbReference>
<keyword evidence="4" id="KW-0489">Methyltransferase</keyword>
<dbReference type="Gene3D" id="3.30.750.80">
    <property type="entry name" value="RNA methyltransferase domain (HRMD) like"/>
    <property type="match status" value="1"/>
</dbReference>
<dbReference type="Pfam" id="PF17785">
    <property type="entry name" value="PUA_3"/>
    <property type="match status" value="1"/>
</dbReference>
<dbReference type="AlphaFoldDB" id="A0A1Q3BR82"/>
<dbReference type="CDD" id="cd11572">
    <property type="entry name" value="RlmI_M_like"/>
    <property type="match status" value="1"/>
</dbReference>
<dbReference type="Proteomes" id="UP000187406">
    <property type="component" value="Unassembled WGS sequence"/>
</dbReference>
<dbReference type="InterPro" id="IPR001093">
    <property type="entry name" value="IMP_DH_GMPRt"/>
</dbReference>
<protein>
    <submittedName>
        <fullName evidence="18">IMPDH domain-containing protein/Methyltrans_SAM domain-containing protein</fullName>
    </submittedName>
</protein>
<dbReference type="FunFam" id="3.20.20.70:FF:000424">
    <property type="entry name" value="Inosine-5'-monophosphate dehydrogenase 2"/>
    <property type="match status" value="1"/>
</dbReference>
<keyword evidence="12" id="KW-0560">Oxidoreductase</keyword>
<dbReference type="InterPro" id="IPR041532">
    <property type="entry name" value="RlmI-like_PUA"/>
</dbReference>
<dbReference type="SUPFAM" id="SSF51412">
    <property type="entry name" value="Inosine monophosphate dehydrogenase (IMPDH)"/>
    <property type="match status" value="1"/>
</dbReference>
<keyword evidence="14" id="KW-0129">CBS domain</keyword>
<dbReference type="InterPro" id="IPR013785">
    <property type="entry name" value="Aldolase_TIM"/>
</dbReference>
<keyword evidence="10" id="KW-0694">RNA-binding</keyword>
<keyword evidence="8" id="KW-0332">GMP biosynthesis</keyword>
<gene>
    <name evidence="18" type="ORF">CFOL_v3_13721</name>
</gene>
<dbReference type="Pfam" id="PF00478">
    <property type="entry name" value="IMPDH"/>
    <property type="match status" value="1"/>
</dbReference>
<evidence type="ECO:0000259" key="17">
    <source>
        <dbReference type="SMART" id="SM00359"/>
    </source>
</evidence>
<dbReference type="GO" id="GO:0003938">
    <property type="term" value="F:IMP dehydrogenase activity"/>
    <property type="evidence" value="ECO:0007669"/>
    <property type="project" value="UniProtKB-ARBA"/>
</dbReference>
<evidence type="ECO:0000256" key="6">
    <source>
        <dbReference type="ARBA" id="ARBA00022691"/>
    </source>
</evidence>
<dbReference type="InterPro" id="IPR036974">
    <property type="entry name" value="PUA_sf"/>
</dbReference>
<dbReference type="SUPFAM" id="SSF53335">
    <property type="entry name" value="S-adenosyl-L-methionine-dependent methyltransferases"/>
    <property type="match status" value="1"/>
</dbReference>
<evidence type="ECO:0000256" key="2">
    <source>
        <dbReference type="ARBA" id="ARBA00022490"/>
    </source>
</evidence>
<dbReference type="CDD" id="cd02440">
    <property type="entry name" value="AdoMet_MTases"/>
    <property type="match status" value="1"/>
</dbReference>
<comment type="subcellular location">
    <subcellularLocation>
        <location evidence="1">Cytoplasm</location>
    </subcellularLocation>
</comment>
<dbReference type="GO" id="GO:0008168">
    <property type="term" value="F:methyltransferase activity"/>
    <property type="evidence" value="ECO:0007669"/>
    <property type="project" value="UniProtKB-KW"/>
</dbReference>
<keyword evidence="5" id="KW-0808">Transferase</keyword>
<dbReference type="InterPro" id="IPR015947">
    <property type="entry name" value="PUA-like_sf"/>
</dbReference>
<evidence type="ECO:0000256" key="15">
    <source>
        <dbReference type="ARBA" id="ARBA00038091"/>
    </source>
</evidence>
<keyword evidence="7" id="KW-0479">Metal-binding</keyword>
<dbReference type="Gene3D" id="3.40.50.150">
    <property type="entry name" value="Vaccinia Virus protein VP39"/>
    <property type="match status" value="1"/>
</dbReference>
<dbReference type="InterPro" id="IPR019614">
    <property type="entry name" value="SAM-dep_methyl-trfase"/>
</dbReference>
<comment type="function">
    <text evidence="16">Catalyzes the conversion of inosine 5'-phosphate (IMP) to xanthosine 5'-phosphate (XMP), the first committed and rate-limiting step in the de novo synthesis of guanine nucleotides, and therefore plays an important role in the regulation of cell growth.</text>
</comment>
<dbReference type="CDD" id="cd00381">
    <property type="entry name" value="IMPDH"/>
    <property type="match status" value="1"/>
</dbReference>
<keyword evidence="9" id="KW-0658">Purine biosynthesis</keyword>
<dbReference type="EMBL" id="BDDD01000792">
    <property type="protein sequence ID" value="GAV70223.1"/>
    <property type="molecule type" value="Genomic_DNA"/>
</dbReference>
<keyword evidence="13" id="KW-0520">NAD</keyword>
<evidence type="ECO:0000256" key="12">
    <source>
        <dbReference type="ARBA" id="ARBA00023002"/>
    </source>
</evidence>
<evidence type="ECO:0000256" key="8">
    <source>
        <dbReference type="ARBA" id="ARBA00022749"/>
    </source>
</evidence>
<evidence type="ECO:0000256" key="7">
    <source>
        <dbReference type="ARBA" id="ARBA00022723"/>
    </source>
</evidence>
<evidence type="ECO:0000256" key="5">
    <source>
        <dbReference type="ARBA" id="ARBA00022679"/>
    </source>
</evidence>
<dbReference type="SMART" id="SM01240">
    <property type="entry name" value="IMPDH"/>
    <property type="match status" value="1"/>
</dbReference>
<keyword evidence="6" id="KW-0949">S-adenosyl-L-methionine</keyword>
<keyword evidence="3" id="KW-0698">rRNA processing</keyword>
<dbReference type="SMART" id="SM00359">
    <property type="entry name" value="PUA"/>
    <property type="match status" value="1"/>
</dbReference>
<evidence type="ECO:0000256" key="13">
    <source>
        <dbReference type="ARBA" id="ARBA00023027"/>
    </source>
</evidence>
<dbReference type="SUPFAM" id="SSF88697">
    <property type="entry name" value="PUA domain-like"/>
    <property type="match status" value="1"/>
</dbReference>
<evidence type="ECO:0000256" key="14">
    <source>
        <dbReference type="ARBA" id="ARBA00023122"/>
    </source>
</evidence>
<dbReference type="InterPro" id="IPR002478">
    <property type="entry name" value="PUA"/>
</dbReference>
<dbReference type="GO" id="GO:0032259">
    <property type="term" value="P:methylation"/>
    <property type="evidence" value="ECO:0007669"/>
    <property type="project" value="UniProtKB-KW"/>
</dbReference>
<evidence type="ECO:0000313" key="18">
    <source>
        <dbReference type="EMBL" id="GAV70223.1"/>
    </source>
</evidence>
<dbReference type="GO" id="GO:0006364">
    <property type="term" value="P:rRNA processing"/>
    <property type="evidence" value="ECO:0007669"/>
    <property type="project" value="UniProtKB-KW"/>
</dbReference>
<dbReference type="GO" id="GO:0003723">
    <property type="term" value="F:RNA binding"/>
    <property type="evidence" value="ECO:0007669"/>
    <property type="project" value="UniProtKB-KW"/>
</dbReference>
<dbReference type="OrthoDB" id="269872at2759"/>
<evidence type="ECO:0000256" key="9">
    <source>
        <dbReference type="ARBA" id="ARBA00022755"/>
    </source>
</evidence>
<name>A0A1Q3BR82_CEPFO</name>
<dbReference type="InParanoid" id="A0A1Q3BR82"/>
<dbReference type="Gene3D" id="2.30.130.10">
    <property type="entry name" value="PUA domain"/>
    <property type="match status" value="1"/>
</dbReference>
<dbReference type="InterPro" id="IPR015875">
    <property type="entry name" value="IMP_DH/GMP_Rdtase_CS"/>
</dbReference>
<comment type="caution">
    <text evidence="18">The sequence shown here is derived from an EMBL/GenBank/DDBJ whole genome shotgun (WGS) entry which is preliminary data.</text>
</comment>
<dbReference type="GO" id="GO:0005737">
    <property type="term" value="C:cytoplasm"/>
    <property type="evidence" value="ECO:0007669"/>
    <property type="project" value="UniProtKB-SubCell"/>
</dbReference>
<feature type="domain" description="PUA" evidence="17">
    <location>
        <begin position="470"/>
        <end position="564"/>
    </location>
</feature>